<dbReference type="InterPro" id="IPR020578">
    <property type="entry name" value="Aminotrans_V_PyrdxlP_BS"/>
</dbReference>
<comment type="caution">
    <text evidence="12">The sequence shown here is derived from an EMBL/GenBank/DDBJ whole genome shotgun (WGS) entry which is preliminary data.</text>
</comment>
<evidence type="ECO:0000259" key="11">
    <source>
        <dbReference type="Pfam" id="PF00266"/>
    </source>
</evidence>
<dbReference type="EMBL" id="RAPO01000011">
    <property type="protein sequence ID" value="RKD85925.1"/>
    <property type="molecule type" value="Genomic_DNA"/>
</dbReference>
<dbReference type="InterPro" id="IPR015422">
    <property type="entry name" value="PyrdxlP-dep_Trfase_small"/>
</dbReference>
<evidence type="ECO:0000256" key="9">
    <source>
        <dbReference type="RuleBase" id="RU004504"/>
    </source>
</evidence>
<dbReference type="OrthoDB" id="9577at2157"/>
<dbReference type="Gene3D" id="3.40.640.10">
    <property type="entry name" value="Type I PLP-dependent aspartate aminotransferase-like (Major domain)"/>
    <property type="match status" value="1"/>
</dbReference>
<evidence type="ECO:0000313" key="13">
    <source>
        <dbReference type="Proteomes" id="UP000283805"/>
    </source>
</evidence>
<reference evidence="12 13" key="1">
    <citation type="submission" date="2018-09" db="EMBL/GenBank/DDBJ databases">
        <title>Genomic Encyclopedia of Archaeal and Bacterial Type Strains, Phase II (KMG-II): from individual species to whole genera.</title>
        <authorList>
            <person name="Goeker M."/>
        </authorList>
    </citation>
    <scope>NUCLEOTIDE SEQUENCE [LARGE SCALE GENOMIC DNA]</scope>
    <source>
        <strain evidence="12 13">DSM 13151</strain>
    </source>
</reference>
<keyword evidence="6" id="KW-0663">Pyridoxal phosphate</keyword>
<feature type="domain" description="Aminotransferase class V" evidence="11">
    <location>
        <begin position="2"/>
        <end position="359"/>
    </location>
</feature>
<dbReference type="GO" id="GO:0046872">
    <property type="term" value="F:metal ion binding"/>
    <property type="evidence" value="ECO:0007669"/>
    <property type="project" value="UniProtKB-KW"/>
</dbReference>
<keyword evidence="5" id="KW-0479">Metal-binding</keyword>
<keyword evidence="4" id="KW-0808">Transferase</keyword>
<evidence type="ECO:0000256" key="10">
    <source>
        <dbReference type="SAM" id="Coils"/>
    </source>
</evidence>
<dbReference type="PROSITE" id="PS00595">
    <property type="entry name" value="AA_TRANSFER_CLASS_5"/>
    <property type="match status" value="1"/>
</dbReference>
<dbReference type="GO" id="GO:0031071">
    <property type="term" value="F:cysteine desulfurase activity"/>
    <property type="evidence" value="ECO:0007669"/>
    <property type="project" value="UniProtKB-EC"/>
</dbReference>
<dbReference type="GO" id="GO:0051536">
    <property type="term" value="F:iron-sulfur cluster binding"/>
    <property type="evidence" value="ECO:0007669"/>
    <property type="project" value="UniProtKB-KW"/>
</dbReference>
<evidence type="ECO:0000256" key="8">
    <source>
        <dbReference type="ARBA" id="ARBA00023014"/>
    </source>
</evidence>
<dbReference type="Proteomes" id="UP000283805">
    <property type="component" value="Unassembled WGS sequence"/>
</dbReference>
<keyword evidence="7" id="KW-0408">Iron</keyword>
<keyword evidence="10" id="KW-0175">Coiled coil</keyword>
<proteinExistence type="inferred from homology"/>
<dbReference type="EC" id="2.8.1.7" evidence="3"/>
<sequence length="372" mass="39476">MIYLDHAATTEPHEEVIAAMQPSLEDHYCNPSAIYATAEADAVHNARTAVADLLSTSARNIVFTGGGSEADNLALKGAVDAADGQHVVTTTIEHSAVVETANWLGDHGIDVTRVTPGRDGRVDPADVAAAIQPDTAVVSVMHANNETGVIQPLEAIGEITDEHDVVFHSDTVQSAGKIPIDVDALGLDLASLSAHKFYGPKGVGALYVRDGIELEPIIHGGGQERGLRSGTENVPGIVGMGKAAELAVEDLAERRERLAELRDELVATLQTETDATLVGHPDRRLPGYAMMGFPELSGADLVQAFADRDIAVSSGSACHSNDRSPSRVLMEMGIDTNLAFGAVRFSLGRNTAREDIQYVKDQLGHVLEEARR</sequence>
<dbReference type="SUPFAM" id="SSF53383">
    <property type="entry name" value="PLP-dependent transferases"/>
    <property type="match status" value="1"/>
</dbReference>
<evidence type="ECO:0000256" key="7">
    <source>
        <dbReference type="ARBA" id="ARBA00023004"/>
    </source>
</evidence>
<comment type="similarity">
    <text evidence="2">Belongs to the class-V pyridoxal-phosphate-dependent aminotransferase family. NifS/IscS subfamily.</text>
</comment>
<comment type="cofactor">
    <cofactor evidence="1 9">
        <name>pyridoxal 5'-phosphate</name>
        <dbReference type="ChEBI" id="CHEBI:597326"/>
    </cofactor>
</comment>
<evidence type="ECO:0000256" key="2">
    <source>
        <dbReference type="ARBA" id="ARBA00006490"/>
    </source>
</evidence>
<keyword evidence="8" id="KW-0411">Iron-sulfur</keyword>
<organism evidence="12 13">
    <name type="scientific">Halopiger aswanensis</name>
    <dbReference type="NCBI Taxonomy" id="148449"/>
    <lineage>
        <taxon>Archaea</taxon>
        <taxon>Methanobacteriati</taxon>
        <taxon>Methanobacteriota</taxon>
        <taxon>Stenosarchaea group</taxon>
        <taxon>Halobacteria</taxon>
        <taxon>Halobacteriales</taxon>
        <taxon>Natrialbaceae</taxon>
        <taxon>Halopiger</taxon>
    </lineage>
</organism>
<dbReference type="InterPro" id="IPR015424">
    <property type="entry name" value="PyrdxlP-dep_Trfase"/>
</dbReference>
<dbReference type="RefSeq" id="WP_120246960.1">
    <property type="nucleotide sequence ID" value="NZ_RAPO01000011.1"/>
</dbReference>
<dbReference type="InterPro" id="IPR015421">
    <property type="entry name" value="PyrdxlP-dep_Trfase_major"/>
</dbReference>
<feature type="coiled-coil region" evidence="10">
    <location>
        <begin position="244"/>
        <end position="271"/>
    </location>
</feature>
<dbReference type="PANTHER" id="PTHR11601">
    <property type="entry name" value="CYSTEINE DESULFURYLASE FAMILY MEMBER"/>
    <property type="match status" value="1"/>
</dbReference>
<protein>
    <recommendedName>
        <fullName evidence="3">cysteine desulfurase</fullName>
        <ecNumber evidence="3">2.8.1.7</ecNumber>
    </recommendedName>
</protein>
<dbReference type="InterPro" id="IPR016454">
    <property type="entry name" value="Cysteine_dSase"/>
</dbReference>
<dbReference type="AlphaFoldDB" id="A0A3R7DWB4"/>
<evidence type="ECO:0000256" key="4">
    <source>
        <dbReference type="ARBA" id="ARBA00022679"/>
    </source>
</evidence>
<dbReference type="FunFam" id="3.40.640.10:FF:000084">
    <property type="entry name" value="IscS-like cysteine desulfurase"/>
    <property type="match status" value="1"/>
</dbReference>
<dbReference type="PIRSF" id="PIRSF005572">
    <property type="entry name" value="NifS"/>
    <property type="match status" value="1"/>
</dbReference>
<name>A0A3R7DWB4_9EURY</name>
<dbReference type="Gene3D" id="3.90.1150.10">
    <property type="entry name" value="Aspartate Aminotransferase, domain 1"/>
    <property type="match status" value="1"/>
</dbReference>
<evidence type="ECO:0000256" key="5">
    <source>
        <dbReference type="ARBA" id="ARBA00022723"/>
    </source>
</evidence>
<accession>A0A3R7DWB4</accession>
<dbReference type="Pfam" id="PF00266">
    <property type="entry name" value="Aminotran_5"/>
    <property type="match status" value="1"/>
</dbReference>
<evidence type="ECO:0000256" key="3">
    <source>
        <dbReference type="ARBA" id="ARBA00012239"/>
    </source>
</evidence>
<evidence type="ECO:0000256" key="6">
    <source>
        <dbReference type="ARBA" id="ARBA00022898"/>
    </source>
</evidence>
<keyword evidence="13" id="KW-1185">Reference proteome</keyword>
<evidence type="ECO:0000313" key="12">
    <source>
        <dbReference type="EMBL" id="RKD85925.1"/>
    </source>
</evidence>
<dbReference type="InterPro" id="IPR000192">
    <property type="entry name" value="Aminotrans_V_dom"/>
</dbReference>
<evidence type="ECO:0000256" key="1">
    <source>
        <dbReference type="ARBA" id="ARBA00001933"/>
    </source>
</evidence>
<gene>
    <name evidence="12" type="ORF">ATJ93_4698</name>
</gene>
<dbReference type="PANTHER" id="PTHR11601:SF34">
    <property type="entry name" value="CYSTEINE DESULFURASE"/>
    <property type="match status" value="1"/>
</dbReference>